<reference evidence="2" key="1">
    <citation type="submission" date="2023-04" db="EMBL/GenBank/DDBJ databases">
        <title>Sphingomonas sp. MAHUQ-71 isolated from rice field.</title>
        <authorList>
            <person name="Huq M.A."/>
        </authorList>
    </citation>
    <scope>NUCLEOTIDE SEQUENCE</scope>
    <source>
        <strain evidence="2">MAHUQ-71</strain>
    </source>
</reference>
<proteinExistence type="predicted"/>
<gene>
    <name evidence="2" type="ORF">QGN17_02875</name>
</gene>
<organism evidence="2 3">
    <name type="scientific">Sphingomonas oryzagri</name>
    <dbReference type="NCBI Taxonomy" id="3042314"/>
    <lineage>
        <taxon>Bacteria</taxon>
        <taxon>Pseudomonadati</taxon>
        <taxon>Pseudomonadota</taxon>
        <taxon>Alphaproteobacteria</taxon>
        <taxon>Sphingomonadales</taxon>
        <taxon>Sphingomonadaceae</taxon>
        <taxon>Sphingomonas</taxon>
    </lineage>
</organism>
<name>A0ABT6MX89_9SPHN</name>
<keyword evidence="1" id="KW-0812">Transmembrane</keyword>
<evidence type="ECO:0000313" key="3">
    <source>
        <dbReference type="Proteomes" id="UP001160625"/>
    </source>
</evidence>
<evidence type="ECO:0000313" key="2">
    <source>
        <dbReference type="EMBL" id="MDH7637665.1"/>
    </source>
</evidence>
<feature type="transmembrane region" description="Helical" evidence="1">
    <location>
        <begin position="37"/>
        <end position="54"/>
    </location>
</feature>
<keyword evidence="1" id="KW-1133">Transmembrane helix</keyword>
<dbReference type="RefSeq" id="WP_281043008.1">
    <property type="nucleotide sequence ID" value="NZ_JARYGZ010000001.1"/>
</dbReference>
<sequence length="102" mass="11583">MLVVSANCMLQVFGGIIAAALAAWVAWHVFKWVRFPELGPWLVFVSLFIISGAARRPFVQMIMLFLAIGALALIPVGKVWREQDRLRRMLQKLATHHSNNRL</sequence>
<dbReference type="EMBL" id="JARYGZ010000001">
    <property type="protein sequence ID" value="MDH7637665.1"/>
    <property type="molecule type" value="Genomic_DNA"/>
</dbReference>
<comment type="caution">
    <text evidence="2">The sequence shown here is derived from an EMBL/GenBank/DDBJ whole genome shotgun (WGS) entry which is preliminary data.</text>
</comment>
<feature type="transmembrane region" description="Helical" evidence="1">
    <location>
        <begin position="12"/>
        <end position="30"/>
    </location>
</feature>
<accession>A0ABT6MX89</accession>
<protein>
    <submittedName>
        <fullName evidence="2">Uncharacterized protein</fullName>
    </submittedName>
</protein>
<feature type="transmembrane region" description="Helical" evidence="1">
    <location>
        <begin position="60"/>
        <end position="80"/>
    </location>
</feature>
<dbReference type="Proteomes" id="UP001160625">
    <property type="component" value="Unassembled WGS sequence"/>
</dbReference>
<keyword evidence="1" id="KW-0472">Membrane</keyword>
<evidence type="ECO:0000256" key="1">
    <source>
        <dbReference type="SAM" id="Phobius"/>
    </source>
</evidence>
<keyword evidence="3" id="KW-1185">Reference proteome</keyword>